<name>A0A376G7E5_9FLAO</name>
<protein>
    <recommendedName>
        <fullName evidence="1">DUF6438 domain-containing protein</fullName>
    </recommendedName>
</protein>
<dbReference type="InterPro" id="IPR045497">
    <property type="entry name" value="DUF6438"/>
</dbReference>
<evidence type="ECO:0000313" key="3">
    <source>
        <dbReference type="Proteomes" id="UP000254737"/>
    </source>
</evidence>
<dbReference type="RefSeq" id="WP_181816299.1">
    <property type="nucleotide sequence ID" value="NZ_UFXS01000001.1"/>
</dbReference>
<gene>
    <name evidence="2" type="ORF">NCTC13456_01951</name>
</gene>
<organism evidence="2 3">
    <name type="scientific">Empedobacter falsenii</name>
    <dbReference type="NCBI Taxonomy" id="343874"/>
    <lineage>
        <taxon>Bacteria</taxon>
        <taxon>Pseudomonadati</taxon>
        <taxon>Bacteroidota</taxon>
        <taxon>Flavobacteriia</taxon>
        <taxon>Flavobacteriales</taxon>
        <taxon>Weeksellaceae</taxon>
        <taxon>Empedobacter</taxon>
    </lineage>
</organism>
<sequence length="369" mass="43175">MKYIYFFILILSFNSCKNNSEADNKLLEQIQGVWSTKMAVLDPVIYKFDQDSIYNNKGYYDGIYETYGIREHKKFIPTKFLGNSIKFYVRDSTVHYFDSINRPKPFFKILSINKEEMVIKYNNDSSLDTLGRRDNNTKTPLDYDQIIYTTSGCYGSCSIINIAIQKNGTIISANEAFNGKKGVFEGKLDKKFHQFLEQKINDAELLSLKDNYEEQITDQSEDLLLVIKKDKIIKSIRVYAYPMNPSYSSLELALTYSGSLMNNKKKYHESEYFPLLSLININGKQLSKAQTFLFWTELMKHPSNKISIKNQQTYKIQFYYYYFGGELGEINPCKLLSIKGNGQQFELTFENNQKHYYDLGYNFIQQYID</sequence>
<dbReference type="AlphaFoldDB" id="A0A376G7E5"/>
<dbReference type="EMBL" id="UFXS01000001">
    <property type="protein sequence ID" value="STD55971.1"/>
    <property type="molecule type" value="Genomic_DNA"/>
</dbReference>
<reference evidence="2 3" key="1">
    <citation type="submission" date="2018-06" db="EMBL/GenBank/DDBJ databases">
        <authorList>
            <consortium name="Pathogen Informatics"/>
            <person name="Doyle S."/>
        </authorList>
    </citation>
    <scope>NUCLEOTIDE SEQUENCE [LARGE SCALE GENOMIC DNA]</scope>
    <source>
        <strain evidence="2 3">NCTC13456</strain>
    </source>
</reference>
<dbReference type="Pfam" id="PF20033">
    <property type="entry name" value="DUF6438"/>
    <property type="match status" value="1"/>
</dbReference>
<accession>A0A376G7E5</accession>
<evidence type="ECO:0000313" key="2">
    <source>
        <dbReference type="EMBL" id="STD55971.1"/>
    </source>
</evidence>
<proteinExistence type="predicted"/>
<dbReference type="Proteomes" id="UP000254737">
    <property type="component" value="Unassembled WGS sequence"/>
</dbReference>
<feature type="domain" description="DUF6438" evidence="1">
    <location>
        <begin position="144"/>
        <end position="250"/>
    </location>
</feature>
<evidence type="ECO:0000259" key="1">
    <source>
        <dbReference type="Pfam" id="PF20033"/>
    </source>
</evidence>